<evidence type="ECO:0000256" key="1">
    <source>
        <dbReference type="ARBA" id="ARBA00022884"/>
    </source>
</evidence>
<evidence type="ECO:0000256" key="2">
    <source>
        <dbReference type="PROSITE-ProRule" id="PRU00176"/>
    </source>
</evidence>
<feature type="compositionally biased region" description="Polar residues" evidence="3">
    <location>
        <begin position="260"/>
        <end position="276"/>
    </location>
</feature>
<dbReference type="PANTHER" id="PTHR23003:SF51">
    <property type="entry name" value="SERINE-ARGININE PROTEIN 55"/>
    <property type="match status" value="1"/>
</dbReference>
<evidence type="ECO:0000256" key="3">
    <source>
        <dbReference type="SAM" id="MobiDB-lite"/>
    </source>
</evidence>
<feature type="compositionally biased region" description="Basic and acidic residues" evidence="3">
    <location>
        <begin position="202"/>
        <end position="215"/>
    </location>
</feature>
<dbReference type="Gene3D" id="3.30.70.330">
    <property type="match status" value="2"/>
</dbReference>
<dbReference type="InterPro" id="IPR035979">
    <property type="entry name" value="RBD_domain_sf"/>
</dbReference>
<dbReference type="STRING" id="436010.A0A166VLP7"/>
<dbReference type="OrthoDB" id="1099063at2759"/>
<name>A0A166VLP7_9AGAM</name>
<evidence type="ECO:0000313" key="6">
    <source>
        <dbReference type="Proteomes" id="UP000076532"/>
    </source>
</evidence>
<keyword evidence="1 2" id="KW-0694">RNA-binding</keyword>
<dbReference type="GO" id="GO:0005737">
    <property type="term" value="C:cytoplasm"/>
    <property type="evidence" value="ECO:0007669"/>
    <property type="project" value="TreeGrafter"/>
</dbReference>
<evidence type="ECO:0000259" key="4">
    <source>
        <dbReference type="PROSITE" id="PS50102"/>
    </source>
</evidence>
<accession>A0A166VLP7</accession>
<dbReference type="InterPro" id="IPR012677">
    <property type="entry name" value="Nucleotide-bd_a/b_plait_sf"/>
</dbReference>
<dbReference type="EMBL" id="KV417484">
    <property type="protein sequence ID" value="KZP32858.1"/>
    <property type="molecule type" value="Genomic_DNA"/>
</dbReference>
<organism evidence="5 6">
    <name type="scientific">Athelia psychrophila</name>
    <dbReference type="NCBI Taxonomy" id="1759441"/>
    <lineage>
        <taxon>Eukaryota</taxon>
        <taxon>Fungi</taxon>
        <taxon>Dikarya</taxon>
        <taxon>Basidiomycota</taxon>
        <taxon>Agaricomycotina</taxon>
        <taxon>Agaricomycetes</taxon>
        <taxon>Agaricomycetidae</taxon>
        <taxon>Atheliales</taxon>
        <taxon>Atheliaceae</taxon>
        <taxon>Athelia</taxon>
    </lineage>
</organism>
<dbReference type="AlphaFoldDB" id="A0A166VLP7"/>
<feature type="domain" description="RRM" evidence="4">
    <location>
        <begin position="6"/>
        <end position="76"/>
    </location>
</feature>
<dbReference type="SUPFAM" id="SSF54928">
    <property type="entry name" value="RNA-binding domain, RBD"/>
    <property type="match status" value="1"/>
</dbReference>
<dbReference type="PANTHER" id="PTHR23003">
    <property type="entry name" value="RNA RECOGNITION MOTIF RRM DOMAIN CONTAINING PROTEIN"/>
    <property type="match status" value="1"/>
</dbReference>
<keyword evidence="6" id="KW-1185">Reference proteome</keyword>
<dbReference type="InterPro" id="IPR050374">
    <property type="entry name" value="RRT5_SRSF_SR"/>
</dbReference>
<sequence length="339" mass="39029">MSGSRTRLYLRGLPDGLGIGEVSKHLASYGKLREVKIHKGYGFVDFDSEKDATSAYDILQSSPILGEGITAEYARPLRKAASRRDNDQVKPRYPVLVKNIPRGTCWQELKDFARLAGGFVAFCNIDKSRRTGFIEYPSRHDAYQAVSQLSGRKLGNKKVTLCIPEDEENIRPAASLRQWRSRSPCRDHAYKLEPHATPTSEPGRDHANHDRHEQDATPASEPYGDRTYPAKYEPYGTSASDFPLLRLRDPYEMQRDRSYTSHTSQSYESQDTSSTEHLTDRFDPYADVYYHDRQPHEVPSTTSYAYDYYESNVHYQDDYRSHNHATEPCRYDDSRWAYN</sequence>
<reference evidence="5 6" key="1">
    <citation type="journal article" date="2016" name="Mol. Biol. Evol.">
        <title>Comparative Genomics of Early-Diverging Mushroom-Forming Fungi Provides Insights into the Origins of Lignocellulose Decay Capabilities.</title>
        <authorList>
            <person name="Nagy L.G."/>
            <person name="Riley R."/>
            <person name="Tritt A."/>
            <person name="Adam C."/>
            <person name="Daum C."/>
            <person name="Floudas D."/>
            <person name="Sun H."/>
            <person name="Yadav J.S."/>
            <person name="Pangilinan J."/>
            <person name="Larsson K.H."/>
            <person name="Matsuura K."/>
            <person name="Barry K."/>
            <person name="Labutti K."/>
            <person name="Kuo R."/>
            <person name="Ohm R.A."/>
            <person name="Bhattacharya S.S."/>
            <person name="Shirouzu T."/>
            <person name="Yoshinaga Y."/>
            <person name="Martin F.M."/>
            <person name="Grigoriev I.V."/>
            <person name="Hibbett D.S."/>
        </authorList>
    </citation>
    <scope>NUCLEOTIDE SEQUENCE [LARGE SCALE GENOMIC DNA]</scope>
    <source>
        <strain evidence="5 6">CBS 109695</strain>
    </source>
</reference>
<dbReference type="GO" id="GO:0005634">
    <property type="term" value="C:nucleus"/>
    <property type="evidence" value="ECO:0007669"/>
    <property type="project" value="TreeGrafter"/>
</dbReference>
<feature type="region of interest" description="Disordered" evidence="3">
    <location>
        <begin position="191"/>
        <end position="279"/>
    </location>
</feature>
<dbReference type="GO" id="GO:0003729">
    <property type="term" value="F:mRNA binding"/>
    <property type="evidence" value="ECO:0007669"/>
    <property type="project" value="TreeGrafter"/>
</dbReference>
<evidence type="ECO:0000313" key="5">
    <source>
        <dbReference type="EMBL" id="KZP32858.1"/>
    </source>
</evidence>
<feature type="domain" description="RRM" evidence="4">
    <location>
        <begin position="93"/>
        <end position="166"/>
    </location>
</feature>
<dbReference type="InterPro" id="IPR000504">
    <property type="entry name" value="RRM_dom"/>
</dbReference>
<dbReference type="PROSITE" id="PS50102">
    <property type="entry name" value="RRM"/>
    <property type="match status" value="2"/>
</dbReference>
<proteinExistence type="predicted"/>
<dbReference type="SMART" id="SM00360">
    <property type="entry name" value="RRM"/>
    <property type="match status" value="2"/>
</dbReference>
<protein>
    <recommendedName>
        <fullName evidence="4">RRM domain-containing protein</fullName>
    </recommendedName>
</protein>
<gene>
    <name evidence="5" type="ORF">FIBSPDRAFT_1036487</name>
</gene>
<feature type="compositionally biased region" description="Basic and acidic residues" evidence="3">
    <location>
        <begin position="246"/>
        <end position="259"/>
    </location>
</feature>
<dbReference type="Proteomes" id="UP000076532">
    <property type="component" value="Unassembled WGS sequence"/>
</dbReference>
<dbReference type="Pfam" id="PF00076">
    <property type="entry name" value="RRM_1"/>
    <property type="match status" value="2"/>
</dbReference>